<name>A0A8D8BTA7_CULPI</name>
<dbReference type="EMBL" id="HBUE01087160">
    <property type="protein sequence ID" value="CAG6479899.1"/>
    <property type="molecule type" value="Transcribed_RNA"/>
</dbReference>
<sequence length="111" mass="12637">MARFVCSVLLEAHINRTVIIKIARKNPNHLLNVYRHIDHLPNDTIVAQSMTQTTNHQKDETGRNQPLADHIQFGKTRWYRRVNKSVAFGQGWDLSTIQAAVAGLAHHETFG</sequence>
<dbReference type="AlphaFoldDB" id="A0A8D8BTA7"/>
<evidence type="ECO:0000313" key="1">
    <source>
        <dbReference type="EMBL" id="CAG6479899.1"/>
    </source>
</evidence>
<reference evidence="1" key="1">
    <citation type="submission" date="2021-05" db="EMBL/GenBank/DDBJ databases">
        <authorList>
            <person name="Alioto T."/>
            <person name="Alioto T."/>
            <person name="Gomez Garrido J."/>
        </authorList>
    </citation>
    <scope>NUCLEOTIDE SEQUENCE</scope>
</reference>
<proteinExistence type="predicted"/>
<protein>
    <submittedName>
        <fullName evidence="1">(northern house mosquito) hypothetical protein</fullName>
    </submittedName>
</protein>
<organism evidence="1">
    <name type="scientific">Culex pipiens</name>
    <name type="common">House mosquito</name>
    <dbReference type="NCBI Taxonomy" id="7175"/>
    <lineage>
        <taxon>Eukaryota</taxon>
        <taxon>Metazoa</taxon>
        <taxon>Ecdysozoa</taxon>
        <taxon>Arthropoda</taxon>
        <taxon>Hexapoda</taxon>
        <taxon>Insecta</taxon>
        <taxon>Pterygota</taxon>
        <taxon>Neoptera</taxon>
        <taxon>Endopterygota</taxon>
        <taxon>Diptera</taxon>
        <taxon>Nematocera</taxon>
        <taxon>Culicoidea</taxon>
        <taxon>Culicidae</taxon>
        <taxon>Culicinae</taxon>
        <taxon>Culicini</taxon>
        <taxon>Culex</taxon>
        <taxon>Culex</taxon>
    </lineage>
</organism>
<accession>A0A8D8BTA7</accession>